<dbReference type="InterPro" id="IPR001907">
    <property type="entry name" value="ClpP"/>
</dbReference>
<evidence type="ECO:0000256" key="1">
    <source>
        <dbReference type="ARBA" id="ARBA00007039"/>
    </source>
</evidence>
<dbReference type="EMBL" id="MN740611">
    <property type="protein sequence ID" value="QHU35768.1"/>
    <property type="molecule type" value="Genomic_DNA"/>
</dbReference>
<dbReference type="Gene3D" id="3.90.226.10">
    <property type="entry name" value="2-enoyl-CoA Hydratase, Chain A, domain 1"/>
    <property type="match status" value="1"/>
</dbReference>
<sequence>MWCSKRKAMNSKNNEAPELDIMSLLGAIIPQGKKQKMMLPFGGSSTNIYTIDNNIYFQNDIDYDTISELNREMREMNQRLLEMSRSYKIEPPPIKLHLTTHGGMVHAALSAIDCINELEVEVHTIIDGYVASAGTLISVCGSRRYMKKNATMLIHQLRSELWGKMSEIEDEMKNLKKMSEDIKTIYEENTNLRRCDLSKILKHDINWDANTCLEKGLIDEIL</sequence>
<dbReference type="PRINTS" id="PR00127">
    <property type="entry name" value="CLPPROTEASEP"/>
</dbReference>
<dbReference type="PANTHER" id="PTHR10381">
    <property type="entry name" value="ATP-DEPENDENT CLP PROTEASE PROTEOLYTIC SUBUNIT"/>
    <property type="match status" value="1"/>
</dbReference>
<dbReference type="InterPro" id="IPR029045">
    <property type="entry name" value="ClpP/crotonase-like_dom_sf"/>
</dbReference>
<dbReference type="GO" id="GO:0009368">
    <property type="term" value="C:endopeptidase Clp complex"/>
    <property type="evidence" value="ECO:0007669"/>
    <property type="project" value="TreeGrafter"/>
</dbReference>
<dbReference type="GO" id="GO:0051117">
    <property type="term" value="F:ATPase binding"/>
    <property type="evidence" value="ECO:0007669"/>
    <property type="project" value="TreeGrafter"/>
</dbReference>
<proteinExistence type="inferred from homology"/>
<accession>A0A6C0M0E6</accession>
<dbReference type="PANTHER" id="PTHR10381:SF11">
    <property type="entry name" value="ATP-DEPENDENT CLP PROTEASE PROTEOLYTIC SUBUNIT, MITOCHONDRIAL"/>
    <property type="match status" value="1"/>
</dbReference>
<comment type="similarity">
    <text evidence="1">Belongs to the peptidase S14 family.</text>
</comment>
<dbReference type="InterPro" id="IPR023562">
    <property type="entry name" value="ClpP/TepA"/>
</dbReference>
<protein>
    <recommendedName>
        <fullName evidence="3">Protease</fullName>
    </recommendedName>
</protein>
<dbReference type="GO" id="GO:0006515">
    <property type="term" value="P:protein quality control for misfolded or incompletely synthesized proteins"/>
    <property type="evidence" value="ECO:0007669"/>
    <property type="project" value="TreeGrafter"/>
</dbReference>
<reference evidence="2" key="1">
    <citation type="journal article" date="2020" name="Nature">
        <title>Giant virus diversity and host interactions through global metagenomics.</title>
        <authorList>
            <person name="Schulz F."/>
            <person name="Roux S."/>
            <person name="Paez-Espino D."/>
            <person name="Jungbluth S."/>
            <person name="Walsh D.A."/>
            <person name="Denef V.J."/>
            <person name="McMahon K.D."/>
            <person name="Konstantinidis K.T."/>
            <person name="Eloe-Fadrosh E.A."/>
            <person name="Kyrpides N.C."/>
            <person name="Woyke T."/>
        </authorList>
    </citation>
    <scope>NUCLEOTIDE SEQUENCE</scope>
    <source>
        <strain evidence="2">GVMAG-S-1035085-51</strain>
    </source>
</reference>
<dbReference type="Pfam" id="PF00574">
    <property type="entry name" value="CLP_protease"/>
    <property type="match status" value="1"/>
</dbReference>
<dbReference type="GO" id="GO:0004252">
    <property type="term" value="F:serine-type endopeptidase activity"/>
    <property type="evidence" value="ECO:0007669"/>
    <property type="project" value="InterPro"/>
</dbReference>
<dbReference type="SUPFAM" id="SSF52096">
    <property type="entry name" value="ClpP/crotonase"/>
    <property type="match status" value="1"/>
</dbReference>
<evidence type="ECO:0008006" key="3">
    <source>
        <dbReference type="Google" id="ProtNLM"/>
    </source>
</evidence>
<name>A0A6C0M0E6_9ZZZZ</name>
<organism evidence="2">
    <name type="scientific">viral metagenome</name>
    <dbReference type="NCBI Taxonomy" id="1070528"/>
    <lineage>
        <taxon>unclassified sequences</taxon>
        <taxon>metagenomes</taxon>
        <taxon>organismal metagenomes</taxon>
    </lineage>
</organism>
<dbReference type="GO" id="GO:0004176">
    <property type="term" value="F:ATP-dependent peptidase activity"/>
    <property type="evidence" value="ECO:0007669"/>
    <property type="project" value="InterPro"/>
</dbReference>
<dbReference type="AlphaFoldDB" id="A0A6C0M0E6"/>
<evidence type="ECO:0000313" key="2">
    <source>
        <dbReference type="EMBL" id="QHU35768.1"/>
    </source>
</evidence>